<dbReference type="Gene3D" id="3.10.580.10">
    <property type="entry name" value="CBS-domain"/>
    <property type="match status" value="1"/>
</dbReference>
<evidence type="ECO:0000256" key="8">
    <source>
        <dbReference type="PROSITE-ProRule" id="PRU01193"/>
    </source>
</evidence>
<proteinExistence type="predicted"/>
<evidence type="ECO:0000256" key="9">
    <source>
        <dbReference type="SAM" id="Phobius"/>
    </source>
</evidence>
<gene>
    <name evidence="12" type="ORF">SAMN04515674_11322</name>
</gene>
<evidence type="ECO:0000256" key="3">
    <source>
        <dbReference type="ARBA" id="ARBA00022737"/>
    </source>
</evidence>
<dbReference type="Gene3D" id="3.30.465.10">
    <property type="match status" value="1"/>
</dbReference>
<dbReference type="Pfam" id="PF01595">
    <property type="entry name" value="CNNM"/>
    <property type="match status" value="1"/>
</dbReference>
<dbReference type="SUPFAM" id="SSF56176">
    <property type="entry name" value="FAD-binding/transporter-associated domain-like"/>
    <property type="match status" value="1"/>
</dbReference>
<dbReference type="InterPro" id="IPR000644">
    <property type="entry name" value="CBS_dom"/>
</dbReference>
<feature type="transmembrane region" description="Helical" evidence="9">
    <location>
        <begin position="38"/>
        <end position="58"/>
    </location>
</feature>
<dbReference type="STRING" id="1079859.SAMN04515674_11322"/>
<dbReference type="PROSITE" id="PS51371">
    <property type="entry name" value="CBS"/>
    <property type="match status" value="1"/>
</dbReference>
<dbReference type="SUPFAM" id="SSF54631">
    <property type="entry name" value="CBS-domain pair"/>
    <property type="match status" value="1"/>
</dbReference>
<evidence type="ECO:0000256" key="2">
    <source>
        <dbReference type="ARBA" id="ARBA00022692"/>
    </source>
</evidence>
<dbReference type="InterPro" id="IPR005170">
    <property type="entry name" value="Transptr-assoc_dom"/>
</dbReference>
<name>A0A1I5WYZ0_9BACT</name>
<dbReference type="InterPro" id="IPR002550">
    <property type="entry name" value="CNNM"/>
</dbReference>
<comment type="subcellular location">
    <subcellularLocation>
        <location evidence="1">Membrane</location>
        <topology evidence="1">Multi-pass membrane protein</topology>
    </subcellularLocation>
</comment>
<evidence type="ECO:0000259" key="10">
    <source>
        <dbReference type="PROSITE" id="PS51371"/>
    </source>
</evidence>
<dbReference type="GO" id="GO:0050660">
    <property type="term" value="F:flavin adenine dinucleotide binding"/>
    <property type="evidence" value="ECO:0007669"/>
    <property type="project" value="InterPro"/>
</dbReference>
<dbReference type="InterPro" id="IPR046342">
    <property type="entry name" value="CBS_dom_sf"/>
</dbReference>
<evidence type="ECO:0000313" key="12">
    <source>
        <dbReference type="EMBL" id="SFQ24894.1"/>
    </source>
</evidence>
<dbReference type="PANTHER" id="PTHR22777:SF17">
    <property type="entry name" value="UPF0053 PROTEIN SLL0260"/>
    <property type="match status" value="1"/>
</dbReference>
<accession>A0A1I5WYZ0</accession>
<feature type="transmembrane region" description="Helical" evidence="9">
    <location>
        <begin position="78"/>
        <end position="102"/>
    </location>
</feature>
<dbReference type="PROSITE" id="PS51846">
    <property type="entry name" value="CNNM"/>
    <property type="match status" value="1"/>
</dbReference>
<keyword evidence="6 8" id="KW-0472">Membrane</keyword>
<dbReference type="SMART" id="SM01091">
    <property type="entry name" value="CorC_HlyC"/>
    <property type="match status" value="1"/>
</dbReference>
<keyword evidence="5 7" id="KW-0129">CBS domain</keyword>
<keyword evidence="4 8" id="KW-1133">Transmembrane helix</keyword>
<organism evidence="12 13">
    <name type="scientific">Pseudarcicella hirudinis</name>
    <dbReference type="NCBI Taxonomy" id="1079859"/>
    <lineage>
        <taxon>Bacteria</taxon>
        <taxon>Pseudomonadati</taxon>
        <taxon>Bacteroidota</taxon>
        <taxon>Cytophagia</taxon>
        <taxon>Cytophagales</taxon>
        <taxon>Flectobacillaceae</taxon>
        <taxon>Pseudarcicella</taxon>
    </lineage>
</organism>
<dbReference type="PANTHER" id="PTHR22777">
    <property type="entry name" value="HEMOLYSIN-RELATED"/>
    <property type="match status" value="1"/>
</dbReference>
<keyword evidence="2 8" id="KW-0812">Transmembrane</keyword>
<dbReference type="InterPro" id="IPR044751">
    <property type="entry name" value="Ion_transp-like_CBS"/>
</dbReference>
<feature type="domain" description="CNNM transmembrane" evidence="11">
    <location>
        <begin position="1"/>
        <end position="179"/>
    </location>
</feature>
<dbReference type="AlphaFoldDB" id="A0A1I5WYZ0"/>
<keyword evidence="3" id="KW-0677">Repeat</keyword>
<dbReference type="Pfam" id="PF03471">
    <property type="entry name" value="CorC_HlyC"/>
    <property type="match status" value="1"/>
</dbReference>
<evidence type="ECO:0000256" key="1">
    <source>
        <dbReference type="ARBA" id="ARBA00004141"/>
    </source>
</evidence>
<dbReference type="Pfam" id="PF00571">
    <property type="entry name" value="CBS"/>
    <property type="match status" value="1"/>
</dbReference>
<evidence type="ECO:0000259" key="11">
    <source>
        <dbReference type="PROSITE" id="PS51846"/>
    </source>
</evidence>
<feature type="domain" description="CBS" evidence="10">
    <location>
        <begin position="262"/>
        <end position="318"/>
    </location>
</feature>
<dbReference type="GO" id="GO:0005886">
    <property type="term" value="C:plasma membrane"/>
    <property type="evidence" value="ECO:0007669"/>
    <property type="project" value="TreeGrafter"/>
</dbReference>
<dbReference type="InterPro" id="IPR016169">
    <property type="entry name" value="FAD-bd_PCMH_sub2"/>
</dbReference>
<evidence type="ECO:0000256" key="6">
    <source>
        <dbReference type="ARBA" id="ARBA00023136"/>
    </source>
</evidence>
<dbReference type="InterPro" id="IPR036318">
    <property type="entry name" value="FAD-bd_PCMH-like_sf"/>
</dbReference>
<feature type="transmembrane region" description="Helical" evidence="9">
    <location>
        <begin position="114"/>
        <end position="136"/>
    </location>
</feature>
<reference evidence="12 13" key="1">
    <citation type="submission" date="2016-10" db="EMBL/GenBank/DDBJ databases">
        <authorList>
            <person name="de Groot N.N."/>
        </authorList>
    </citation>
    <scope>NUCLEOTIDE SEQUENCE [LARGE SCALE GENOMIC DNA]</scope>
    <source>
        <strain evidence="13">E92,LMG 26720,CCM 7988</strain>
    </source>
</reference>
<evidence type="ECO:0000256" key="7">
    <source>
        <dbReference type="PROSITE-ProRule" id="PRU00703"/>
    </source>
</evidence>
<protein>
    <submittedName>
        <fullName evidence="12">Putative hemolysin</fullName>
    </submittedName>
</protein>
<keyword evidence="13" id="KW-1185">Reference proteome</keyword>
<evidence type="ECO:0000256" key="5">
    <source>
        <dbReference type="ARBA" id="ARBA00023122"/>
    </source>
</evidence>
<evidence type="ECO:0000256" key="4">
    <source>
        <dbReference type="ARBA" id="ARBA00022989"/>
    </source>
</evidence>
<dbReference type="Proteomes" id="UP000199306">
    <property type="component" value="Unassembled WGS sequence"/>
</dbReference>
<dbReference type="EMBL" id="FOXH01000013">
    <property type="protein sequence ID" value="SFQ24894.1"/>
    <property type="molecule type" value="Genomic_DNA"/>
</dbReference>
<evidence type="ECO:0000313" key="13">
    <source>
        <dbReference type="Proteomes" id="UP000199306"/>
    </source>
</evidence>
<sequence>MSEIAVVSSRKVKLESAAKKGSIAARRALDLMNSPNKFLSTVQIGITLIGILLGVFGGESLIIQLDTYLQPLPYIGPYSHPVSVSLVLMMITFLSLILGELVPKRIGLNHPEAIAKAVAMPMIVISRLAAPFVWLLTTTTELLLRILNIKPSADSKITEEEIKAIMQEGTEGGEIQEIEHDIVKRVFYLGDRKVSSLMTYRGDLVWLDDHDSSEVIKQKISNEVHSVYLVCSGSLESPKGVVFLTDLFKESLAGREIDLAGCLQPIHFIPENSSAYKALERFKETKVHYGVVADEYGVIQGIVTLDDLVDALVGDVSTDYFTEPQIVQREDGTWLIDAQYSYHDFLRFFDLIEIVEDQEFNTIAGMILEHLGYIPKTGERLIWQRFEFEIIDMDGARIDKILVKLTE</sequence>
<dbReference type="CDD" id="cd04590">
    <property type="entry name" value="CBS_pair_CorC_HlyC_assoc"/>
    <property type="match status" value="1"/>
</dbReference>